<dbReference type="EMBL" id="JEOB01000004">
    <property type="protein sequence ID" value="EXM38562.1"/>
    <property type="molecule type" value="Genomic_DNA"/>
</dbReference>
<dbReference type="PATRIC" id="fig|1341156.4.peg.2565"/>
<keyword evidence="1" id="KW-0175">Coiled coil</keyword>
<evidence type="ECO:0000256" key="1">
    <source>
        <dbReference type="SAM" id="Coils"/>
    </source>
</evidence>
<proteinExistence type="predicted"/>
<accession>A0A011UZF8</accession>
<feature type="coiled-coil region" evidence="1">
    <location>
        <begin position="3"/>
        <end position="30"/>
    </location>
</feature>
<dbReference type="AlphaFoldDB" id="A0A011UZF8"/>
<dbReference type="RefSeq" id="WP_037289412.1">
    <property type="nucleotide sequence ID" value="NZ_JEOB01000004.1"/>
</dbReference>
<reference evidence="2 3" key="1">
    <citation type="submission" date="2013-06" db="EMBL/GenBank/DDBJ databases">
        <title>Rumen cellulosomics: divergent fiber-degrading strategies revealed by comparative genome-wide analysis of six Ruminococcal strains.</title>
        <authorList>
            <person name="Dassa B."/>
            <person name="Borovok I."/>
            <person name="Lamed R."/>
            <person name="Flint H."/>
            <person name="Yeoman C.J."/>
            <person name="White B."/>
            <person name="Bayer E.A."/>
        </authorList>
    </citation>
    <scope>NUCLEOTIDE SEQUENCE [LARGE SCALE GENOMIC DNA]</scope>
    <source>
        <strain evidence="2 3">SY3</strain>
    </source>
</reference>
<organism evidence="2 3">
    <name type="scientific">Ruminococcus albus SY3</name>
    <dbReference type="NCBI Taxonomy" id="1341156"/>
    <lineage>
        <taxon>Bacteria</taxon>
        <taxon>Bacillati</taxon>
        <taxon>Bacillota</taxon>
        <taxon>Clostridia</taxon>
        <taxon>Eubacteriales</taxon>
        <taxon>Oscillospiraceae</taxon>
        <taxon>Ruminococcus</taxon>
    </lineage>
</organism>
<keyword evidence="3" id="KW-1185">Reference proteome</keyword>
<evidence type="ECO:0000313" key="2">
    <source>
        <dbReference type="EMBL" id="EXM38562.1"/>
    </source>
</evidence>
<gene>
    <name evidence="2" type="ORF">RASY3_14730</name>
</gene>
<comment type="caution">
    <text evidence="2">The sequence shown here is derived from an EMBL/GenBank/DDBJ whole genome shotgun (WGS) entry which is preliminary data.</text>
</comment>
<evidence type="ECO:0000313" key="3">
    <source>
        <dbReference type="Proteomes" id="UP000021369"/>
    </source>
</evidence>
<sequence>MDKENYKQALQAFSSRINDLMNDIEEFRKVCHADKKYYWVTDLDFVLHDLDSADTELCISIQEIEEDGNK</sequence>
<dbReference type="Proteomes" id="UP000021369">
    <property type="component" value="Unassembled WGS sequence"/>
</dbReference>
<protein>
    <submittedName>
        <fullName evidence="2">Uncharacterized protein</fullName>
    </submittedName>
</protein>
<name>A0A011UZF8_RUMAL</name>